<dbReference type="AlphaFoldDB" id="A0AAD7DEQ2"/>
<sequence length="187" mass="21170">TCAQFRASRMQNMAKFITGVVAVQCARHGFYSPSGMVDLKKGEAFANTDYALCRALDEAYRQKIILVTYDIWCQYGVNLEKRVSSMFTRMVPIIRKIRGAIPKMHIHNHQDECEIMGNLNWLTHSACTVGELIETGWAEQNLTAGSTKEQNDGHRHDSIDDTSGHHNWEKLIKLGKWAVDSDRNISG</sequence>
<evidence type="ECO:0000313" key="2">
    <source>
        <dbReference type="Proteomes" id="UP001221757"/>
    </source>
</evidence>
<comment type="caution">
    <text evidence="1">The sequence shown here is derived from an EMBL/GenBank/DDBJ whole genome shotgun (WGS) entry which is preliminary data.</text>
</comment>
<name>A0AAD7DEQ2_MYCRO</name>
<keyword evidence="2" id="KW-1185">Reference proteome</keyword>
<dbReference type="EMBL" id="JARKIE010000078">
    <property type="protein sequence ID" value="KAJ7688542.1"/>
    <property type="molecule type" value="Genomic_DNA"/>
</dbReference>
<feature type="non-terminal residue" evidence="1">
    <location>
        <position position="1"/>
    </location>
</feature>
<dbReference type="InterPro" id="IPR040521">
    <property type="entry name" value="KDZ"/>
</dbReference>
<dbReference type="Proteomes" id="UP001221757">
    <property type="component" value="Unassembled WGS sequence"/>
</dbReference>
<reference evidence="1" key="1">
    <citation type="submission" date="2023-03" db="EMBL/GenBank/DDBJ databases">
        <title>Massive genome expansion in bonnet fungi (Mycena s.s.) driven by repeated elements and novel gene families across ecological guilds.</title>
        <authorList>
            <consortium name="Lawrence Berkeley National Laboratory"/>
            <person name="Harder C.B."/>
            <person name="Miyauchi S."/>
            <person name="Viragh M."/>
            <person name="Kuo A."/>
            <person name="Thoen E."/>
            <person name="Andreopoulos B."/>
            <person name="Lu D."/>
            <person name="Skrede I."/>
            <person name="Drula E."/>
            <person name="Henrissat B."/>
            <person name="Morin E."/>
            <person name="Kohler A."/>
            <person name="Barry K."/>
            <person name="LaButti K."/>
            <person name="Morin E."/>
            <person name="Salamov A."/>
            <person name="Lipzen A."/>
            <person name="Mereny Z."/>
            <person name="Hegedus B."/>
            <person name="Baldrian P."/>
            <person name="Stursova M."/>
            <person name="Weitz H."/>
            <person name="Taylor A."/>
            <person name="Grigoriev I.V."/>
            <person name="Nagy L.G."/>
            <person name="Martin F."/>
            <person name="Kauserud H."/>
        </authorList>
    </citation>
    <scope>NUCLEOTIDE SEQUENCE</scope>
    <source>
        <strain evidence="1">CBHHK067</strain>
    </source>
</reference>
<dbReference type="Pfam" id="PF18758">
    <property type="entry name" value="KDZ"/>
    <property type="match status" value="1"/>
</dbReference>
<gene>
    <name evidence="1" type="ORF">B0H17DRAFT_938229</name>
</gene>
<organism evidence="1 2">
    <name type="scientific">Mycena rosella</name>
    <name type="common">Pink bonnet</name>
    <name type="synonym">Agaricus rosellus</name>
    <dbReference type="NCBI Taxonomy" id="1033263"/>
    <lineage>
        <taxon>Eukaryota</taxon>
        <taxon>Fungi</taxon>
        <taxon>Dikarya</taxon>
        <taxon>Basidiomycota</taxon>
        <taxon>Agaricomycotina</taxon>
        <taxon>Agaricomycetes</taxon>
        <taxon>Agaricomycetidae</taxon>
        <taxon>Agaricales</taxon>
        <taxon>Marasmiineae</taxon>
        <taxon>Mycenaceae</taxon>
        <taxon>Mycena</taxon>
    </lineage>
</organism>
<evidence type="ECO:0000313" key="1">
    <source>
        <dbReference type="EMBL" id="KAJ7688542.1"/>
    </source>
</evidence>
<accession>A0AAD7DEQ2</accession>
<proteinExistence type="predicted"/>
<protein>
    <submittedName>
        <fullName evidence="1">Uncharacterized protein</fullName>
    </submittedName>
</protein>